<sequence length="199" mass="23739">MDEEEKMDVDIEAGSGCEPEQINQHDSRMKNYIRAAKIWNRMPLHQREAYRNIYEDTEHSPSCVEMDESDYDSEDDCPMNDPNVGKAPRYTQRKRINSPIHKTTAKCVNQPRGKRKKPKKWVKPGPVTNNAYLNFVRTIRRKYCGLQPKQLVILAAYEWRNLSDSKKEKYRRQAYEISAMEREKRQTNYKRQRRTHCHC</sequence>
<dbReference type="SUPFAM" id="SSF47095">
    <property type="entry name" value="HMG-box"/>
    <property type="match status" value="1"/>
</dbReference>
<dbReference type="AlphaFoldDB" id="A0A0Q9XBJ0"/>
<dbReference type="FunCoup" id="A0A0Q9XBJ0">
    <property type="interactions" value="4"/>
</dbReference>
<name>A0A0Q9XBJ0_DROMO</name>
<evidence type="ECO:0000313" key="3">
    <source>
        <dbReference type="Proteomes" id="UP000009192"/>
    </source>
</evidence>
<dbReference type="InterPro" id="IPR036910">
    <property type="entry name" value="HMG_box_dom_sf"/>
</dbReference>
<dbReference type="InterPro" id="IPR024460">
    <property type="entry name" value="Protamine-like"/>
</dbReference>
<dbReference type="OrthoDB" id="7675944at2759"/>
<gene>
    <name evidence="2" type="primary">Dmoj\GI25700</name>
    <name evidence="2" type="ORF">Dmoj_GI25700</name>
</gene>
<feature type="region of interest" description="Disordered" evidence="1">
    <location>
        <begin position="1"/>
        <end position="22"/>
    </location>
</feature>
<feature type="compositionally biased region" description="Acidic residues" evidence="1">
    <location>
        <begin position="1"/>
        <end position="11"/>
    </location>
</feature>
<evidence type="ECO:0000256" key="1">
    <source>
        <dbReference type="SAM" id="MobiDB-lite"/>
    </source>
</evidence>
<protein>
    <recommendedName>
        <fullName evidence="4">HMG box domain-containing protein</fullName>
    </recommendedName>
</protein>
<accession>A0A0Q9XBJ0</accession>
<dbReference type="KEGG" id="dmo:Dmoj_GI25700"/>
<dbReference type="CDD" id="cd00084">
    <property type="entry name" value="HMG-box_SF"/>
    <property type="match status" value="1"/>
</dbReference>
<evidence type="ECO:0000313" key="2">
    <source>
        <dbReference type="EMBL" id="KRG02810.1"/>
    </source>
</evidence>
<keyword evidence="3" id="KW-1185">Reference proteome</keyword>
<proteinExistence type="predicted"/>
<dbReference type="Proteomes" id="UP000009192">
    <property type="component" value="Unassembled WGS sequence"/>
</dbReference>
<dbReference type="EMBL" id="CH933807">
    <property type="protein sequence ID" value="KRG02810.1"/>
    <property type="molecule type" value="Genomic_DNA"/>
</dbReference>
<organism evidence="2 3">
    <name type="scientific">Drosophila mojavensis</name>
    <name type="common">Fruit fly</name>
    <dbReference type="NCBI Taxonomy" id="7230"/>
    <lineage>
        <taxon>Eukaryota</taxon>
        <taxon>Metazoa</taxon>
        <taxon>Ecdysozoa</taxon>
        <taxon>Arthropoda</taxon>
        <taxon>Hexapoda</taxon>
        <taxon>Insecta</taxon>
        <taxon>Pterygota</taxon>
        <taxon>Neoptera</taxon>
        <taxon>Endopterygota</taxon>
        <taxon>Diptera</taxon>
        <taxon>Brachycera</taxon>
        <taxon>Muscomorpha</taxon>
        <taxon>Ephydroidea</taxon>
        <taxon>Drosophilidae</taxon>
        <taxon>Drosophila</taxon>
    </lineage>
</organism>
<evidence type="ECO:0008006" key="4">
    <source>
        <dbReference type="Google" id="ProtNLM"/>
    </source>
</evidence>
<reference evidence="2 3" key="1">
    <citation type="journal article" date="2007" name="Nature">
        <title>Evolution of genes and genomes on the Drosophila phylogeny.</title>
        <authorList>
            <consortium name="Drosophila 12 Genomes Consortium"/>
            <person name="Clark A.G."/>
            <person name="Eisen M.B."/>
            <person name="Smith D.R."/>
            <person name="Bergman C.M."/>
            <person name="Oliver B."/>
            <person name="Markow T.A."/>
            <person name="Kaufman T.C."/>
            <person name="Kellis M."/>
            <person name="Gelbart W."/>
            <person name="Iyer V.N."/>
            <person name="Pollard D.A."/>
            <person name="Sackton T.B."/>
            <person name="Larracuente A.M."/>
            <person name="Singh N.D."/>
            <person name="Abad J.P."/>
            <person name="Abt D.N."/>
            <person name="Adryan B."/>
            <person name="Aguade M."/>
            <person name="Akashi H."/>
            <person name="Anderson W.W."/>
            <person name="Aquadro C.F."/>
            <person name="Ardell D.H."/>
            <person name="Arguello R."/>
            <person name="Artieri C.G."/>
            <person name="Barbash D.A."/>
            <person name="Barker D."/>
            <person name="Barsanti P."/>
            <person name="Batterham P."/>
            <person name="Batzoglou S."/>
            <person name="Begun D."/>
            <person name="Bhutkar A."/>
            <person name="Blanco E."/>
            <person name="Bosak S.A."/>
            <person name="Bradley R.K."/>
            <person name="Brand A.D."/>
            <person name="Brent M.R."/>
            <person name="Brooks A.N."/>
            <person name="Brown R.H."/>
            <person name="Butlin R.K."/>
            <person name="Caggese C."/>
            <person name="Calvi B.R."/>
            <person name="Bernardo de Carvalho A."/>
            <person name="Caspi A."/>
            <person name="Castrezana S."/>
            <person name="Celniker S.E."/>
            <person name="Chang J.L."/>
            <person name="Chapple C."/>
            <person name="Chatterji S."/>
            <person name="Chinwalla A."/>
            <person name="Civetta A."/>
            <person name="Clifton S.W."/>
            <person name="Comeron J.M."/>
            <person name="Costello J.C."/>
            <person name="Coyne J.A."/>
            <person name="Daub J."/>
            <person name="David R.G."/>
            <person name="Delcher A.L."/>
            <person name="Delehaunty K."/>
            <person name="Do C.B."/>
            <person name="Ebling H."/>
            <person name="Edwards K."/>
            <person name="Eickbush T."/>
            <person name="Evans J.D."/>
            <person name="Filipski A."/>
            <person name="Findeiss S."/>
            <person name="Freyhult E."/>
            <person name="Fulton L."/>
            <person name="Fulton R."/>
            <person name="Garcia A.C."/>
            <person name="Gardiner A."/>
            <person name="Garfield D.A."/>
            <person name="Garvin B.E."/>
            <person name="Gibson G."/>
            <person name="Gilbert D."/>
            <person name="Gnerre S."/>
            <person name="Godfrey J."/>
            <person name="Good R."/>
            <person name="Gotea V."/>
            <person name="Gravely B."/>
            <person name="Greenberg A.J."/>
            <person name="Griffiths-Jones S."/>
            <person name="Gross S."/>
            <person name="Guigo R."/>
            <person name="Gustafson E.A."/>
            <person name="Haerty W."/>
            <person name="Hahn M.W."/>
            <person name="Halligan D.L."/>
            <person name="Halpern A.L."/>
            <person name="Halter G.M."/>
            <person name="Han M.V."/>
            <person name="Heger A."/>
            <person name="Hillier L."/>
            <person name="Hinrichs A.S."/>
            <person name="Holmes I."/>
            <person name="Hoskins R.A."/>
            <person name="Hubisz M.J."/>
            <person name="Hultmark D."/>
            <person name="Huntley M.A."/>
            <person name="Jaffe D.B."/>
            <person name="Jagadeeshan S."/>
            <person name="Jeck W.R."/>
            <person name="Johnson J."/>
            <person name="Jones C.D."/>
            <person name="Jordan W.C."/>
            <person name="Karpen G.H."/>
            <person name="Kataoka E."/>
            <person name="Keightley P.D."/>
            <person name="Kheradpour P."/>
            <person name="Kirkness E.F."/>
            <person name="Koerich L.B."/>
            <person name="Kristiansen K."/>
            <person name="Kudrna D."/>
            <person name="Kulathinal R.J."/>
            <person name="Kumar S."/>
            <person name="Kwok R."/>
            <person name="Lander E."/>
            <person name="Langley C.H."/>
            <person name="Lapoint R."/>
            <person name="Lazzaro B.P."/>
            <person name="Lee S.J."/>
            <person name="Levesque L."/>
            <person name="Li R."/>
            <person name="Lin C.F."/>
            <person name="Lin M.F."/>
            <person name="Lindblad-Toh K."/>
            <person name="Llopart A."/>
            <person name="Long M."/>
            <person name="Low L."/>
            <person name="Lozovsky E."/>
            <person name="Lu J."/>
            <person name="Luo M."/>
            <person name="Machado C.A."/>
            <person name="Makalowski W."/>
            <person name="Marzo M."/>
            <person name="Matsuda M."/>
            <person name="Matzkin L."/>
            <person name="McAllister B."/>
            <person name="McBride C.S."/>
            <person name="McKernan B."/>
            <person name="McKernan K."/>
            <person name="Mendez-Lago M."/>
            <person name="Minx P."/>
            <person name="Mollenhauer M.U."/>
            <person name="Montooth K."/>
            <person name="Mount S.M."/>
            <person name="Mu X."/>
            <person name="Myers E."/>
            <person name="Negre B."/>
            <person name="Newfeld S."/>
            <person name="Nielsen R."/>
            <person name="Noor M.A."/>
            <person name="O'Grady P."/>
            <person name="Pachter L."/>
            <person name="Papaceit M."/>
            <person name="Parisi M.J."/>
            <person name="Parisi M."/>
            <person name="Parts L."/>
            <person name="Pedersen J.S."/>
            <person name="Pesole G."/>
            <person name="Phillippy A.M."/>
            <person name="Ponting C.P."/>
            <person name="Pop M."/>
            <person name="Porcelli D."/>
            <person name="Powell J.R."/>
            <person name="Prohaska S."/>
            <person name="Pruitt K."/>
            <person name="Puig M."/>
            <person name="Quesneville H."/>
            <person name="Ram K.R."/>
            <person name="Rand D."/>
            <person name="Rasmussen M.D."/>
            <person name="Reed L.K."/>
            <person name="Reenan R."/>
            <person name="Reily A."/>
            <person name="Remington K.A."/>
            <person name="Rieger T.T."/>
            <person name="Ritchie M.G."/>
            <person name="Robin C."/>
            <person name="Rogers Y.H."/>
            <person name="Rohde C."/>
            <person name="Rozas J."/>
            <person name="Rubenfield M.J."/>
            <person name="Ruiz A."/>
            <person name="Russo S."/>
            <person name="Salzberg S.L."/>
            <person name="Sanchez-Gracia A."/>
            <person name="Saranga D.J."/>
            <person name="Sato H."/>
            <person name="Schaeffer S.W."/>
            <person name="Schatz M.C."/>
            <person name="Schlenke T."/>
            <person name="Schwartz R."/>
            <person name="Segarra C."/>
            <person name="Singh R.S."/>
            <person name="Sirot L."/>
            <person name="Sirota M."/>
            <person name="Sisneros N.B."/>
            <person name="Smith C.D."/>
            <person name="Smith T.F."/>
            <person name="Spieth J."/>
            <person name="Stage D.E."/>
            <person name="Stark A."/>
            <person name="Stephan W."/>
            <person name="Strausberg R.L."/>
            <person name="Strempel S."/>
            <person name="Sturgill D."/>
            <person name="Sutton G."/>
            <person name="Sutton G.G."/>
            <person name="Tao W."/>
            <person name="Teichmann S."/>
            <person name="Tobari Y.N."/>
            <person name="Tomimura Y."/>
            <person name="Tsolas J.M."/>
            <person name="Valente V.L."/>
            <person name="Venter E."/>
            <person name="Venter J.C."/>
            <person name="Vicario S."/>
            <person name="Vieira F.G."/>
            <person name="Vilella A.J."/>
            <person name="Villasante A."/>
            <person name="Walenz B."/>
            <person name="Wang J."/>
            <person name="Wasserman M."/>
            <person name="Watts T."/>
            <person name="Wilson D."/>
            <person name="Wilson R.K."/>
            <person name="Wing R.A."/>
            <person name="Wolfner M.F."/>
            <person name="Wong A."/>
            <person name="Wong G.K."/>
            <person name="Wu C.I."/>
            <person name="Wu G."/>
            <person name="Yamamoto D."/>
            <person name="Yang H.P."/>
            <person name="Yang S.P."/>
            <person name="Yorke J.A."/>
            <person name="Yoshida K."/>
            <person name="Zdobnov E."/>
            <person name="Zhang P."/>
            <person name="Zhang Y."/>
            <person name="Zimin A.V."/>
            <person name="Baldwin J."/>
            <person name="Abdouelleil A."/>
            <person name="Abdulkadir J."/>
            <person name="Abebe A."/>
            <person name="Abera B."/>
            <person name="Abreu J."/>
            <person name="Acer S.C."/>
            <person name="Aftuck L."/>
            <person name="Alexander A."/>
            <person name="An P."/>
            <person name="Anderson E."/>
            <person name="Anderson S."/>
            <person name="Arachi H."/>
            <person name="Azer M."/>
            <person name="Bachantsang P."/>
            <person name="Barry A."/>
            <person name="Bayul T."/>
            <person name="Berlin A."/>
            <person name="Bessette D."/>
            <person name="Bloom T."/>
            <person name="Blye J."/>
            <person name="Boguslavskiy L."/>
            <person name="Bonnet C."/>
            <person name="Boukhgalter B."/>
            <person name="Bourzgui I."/>
            <person name="Brown A."/>
            <person name="Cahill P."/>
            <person name="Channer S."/>
            <person name="Cheshatsang Y."/>
            <person name="Chuda L."/>
            <person name="Citroen M."/>
            <person name="Collymore A."/>
            <person name="Cooke P."/>
            <person name="Costello M."/>
            <person name="D'Aco K."/>
            <person name="Daza R."/>
            <person name="De Haan G."/>
            <person name="DeGray S."/>
            <person name="DeMaso C."/>
            <person name="Dhargay N."/>
            <person name="Dooley K."/>
            <person name="Dooley E."/>
            <person name="Doricent M."/>
            <person name="Dorje P."/>
            <person name="Dorjee K."/>
            <person name="Dupes A."/>
            <person name="Elong R."/>
            <person name="Falk J."/>
            <person name="Farina A."/>
            <person name="Faro S."/>
            <person name="Ferguson D."/>
            <person name="Fisher S."/>
            <person name="Foley C.D."/>
            <person name="Franke A."/>
            <person name="Friedrich D."/>
            <person name="Gadbois L."/>
            <person name="Gearin G."/>
            <person name="Gearin C.R."/>
            <person name="Giannoukos G."/>
            <person name="Goode T."/>
            <person name="Graham J."/>
            <person name="Grandbois E."/>
            <person name="Grewal S."/>
            <person name="Gyaltsen K."/>
            <person name="Hafez N."/>
            <person name="Hagos B."/>
            <person name="Hall J."/>
            <person name="Henson C."/>
            <person name="Hollinger A."/>
            <person name="Honan T."/>
            <person name="Huard M.D."/>
            <person name="Hughes L."/>
            <person name="Hurhula B."/>
            <person name="Husby M.E."/>
            <person name="Kamat A."/>
            <person name="Kanga B."/>
            <person name="Kashin S."/>
            <person name="Khazanovich D."/>
            <person name="Kisner P."/>
            <person name="Lance K."/>
            <person name="Lara M."/>
            <person name="Lee W."/>
            <person name="Lennon N."/>
            <person name="Letendre F."/>
            <person name="LeVine R."/>
            <person name="Lipovsky A."/>
            <person name="Liu X."/>
            <person name="Liu J."/>
            <person name="Liu S."/>
            <person name="Lokyitsang T."/>
            <person name="Lokyitsang Y."/>
            <person name="Lubonja R."/>
            <person name="Lui A."/>
            <person name="MacDonald P."/>
            <person name="Magnisalis V."/>
            <person name="Maru K."/>
            <person name="Matthews C."/>
            <person name="McCusker W."/>
            <person name="McDonough S."/>
            <person name="Mehta T."/>
            <person name="Meldrim J."/>
            <person name="Meneus L."/>
            <person name="Mihai O."/>
            <person name="Mihalev A."/>
            <person name="Mihova T."/>
            <person name="Mittelman R."/>
            <person name="Mlenga V."/>
            <person name="Montmayeur A."/>
            <person name="Mulrain L."/>
            <person name="Navidi A."/>
            <person name="Naylor J."/>
            <person name="Negash T."/>
            <person name="Nguyen T."/>
            <person name="Nguyen N."/>
            <person name="Nicol R."/>
            <person name="Norbu C."/>
            <person name="Norbu N."/>
            <person name="Novod N."/>
            <person name="O'Neill B."/>
            <person name="Osman S."/>
            <person name="Markiewicz E."/>
            <person name="Oyono O.L."/>
            <person name="Patti C."/>
            <person name="Phunkhang P."/>
            <person name="Pierre F."/>
            <person name="Priest M."/>
            <person name="Raghuraman S."/>
            <person name="Rege F."/>
            <person name="Reyes R."/>
            <person name="Rise C."/>
            <person name="Rogov P."/>
            <person name="Ross K."/>
            <person name="Ryan E."/>
            <person name="Settipalli S."/>
            <person name="Shea T."/>
            <person name="Sherpa N."/>
            <person name="Shi L."/>
            <person name="Shih D."/>
            <person name="Sparrow T."/>
            <person name="Spaulding J."/>
            <person name="Stalker J."/>
            <person name="Stange-Thomann N."/>
            <person name="Stavropoulos S."/>
            <person name="Stone C."/>
            <person name="Strader C."/>
            <person name="Tesfaye S."/>
            <person name="Thomson T."/>
            <person name="Thoulutsang Y."/>
            <person name="Thoulutsang D."/>
            <person name="Topham K."/>
            <person name="Topping I."/>
            <person name="Tsamla T."/>
            <person name="Vassiliev H."/>
            <person name="Vo A."/>
            <person name="Wangchuk T."/>
            <person name="Wangdi T."/>
            <person name="Weiand M."/>
            <person name="Wilkinson J."/>
            <person name="Wilson A."/>
            <person name="Yadav S."/>
            <person name="Young G."/>
            <person name="Yu Q."/>
            <person name="Zembek L."/>
            <person name="Zhong D."/>
            <person name="Zimmer A."/>
            <person name="Zwirko Z."/>
            <person name="Jaffe D.B."/>
            <person name="Alvarez P."/>
            <person name="Brockman W."/>
            <person name="Butler J."/>
            <person name="Chin C."/>
            <person name="Gnerre S."/>
            <person name="Grabherr M."/>
            <person name="Kleber M."/>
            <person name="Mauceli E."/>
            <person name="MacCallum I."/>
        </authorList>
    </citation>
    <scope>NUCLEOTIDE SEQUENCE [LARGE SCALE GENOMIC DNA]</scope>
    <source>
        <strain evidence="3">Tucson 15081-1352.22</strain>
    </source>
</reference>
<dbReference type="GO" id="GO:0035092">
    <property type="term" value="P:sperm DNA condensation"/>
    <property type="evidence" value="ECO:0007669"/>
    <property type="project" value="InterPro"/>
</dbReference>
<dbReference type="Gene3D" id="1.10.30.10">
    <property type="entry name" value="High mobility group box domain"/>
    <property type="match status" value="1"/>
</dbReference>
<dbReference type="SMR" id="A0A0Q9XBJ0"/>
<dbReference type="GO" id="GO:0005634">
    <property type="term" value="C:nucleus"/>
    <property type="evidence" value="ECO:0007669"/>
    <property type="project" value="UniProtKB-ARBA"/>
</dbReference>
<dbReference type="InParanoid" id="A0A0Q9XBJ0"/>
<dbReference type="Pfam" id="PF06382">
    <property type="entry name" value="Protamine_like"/>
    <property type="match status" value="1"/>
</dbReference>